<proteinExistence type="predicted"/>
<accession>A0A8B0SST5</accession>
<name>A0A8B0SST5_KLEPN</name>
<organism evidence="1">
    <name type="scientific">Klebsiella pneumoniae</name>
    <dbReference type="NCBI Taxonomy" id="573"/>
    <lineage>
        <taxon>Bacteria</taxon>
        <taxon>Pseudomonadati</taxon>
        <taxon>Pseudomonadota</taxon>
        <taxon>Gammaproteobacteria</taxon>
        <taxon>Enterobacterales</taxon>
        <taxon>Enterobacteriaceae</taxon>
        <taxon>Klebsiella/Raoultella group</taxon>
        <taxon>Klebsiella</taxon>
        <taxon>Klebsiella pneumoniae complex</taxon>
    </lineage>
</organism>
<reference evidence="1" key="1">
    <citation type="submission" date="2020-01" db="EMBL/GenBank/DDBJ databases">
        <authorList>
            <person name="Qin S."/>
        </authorList>
    </citation>
    <scope>NUCLEOTIDE SEQUENCE</scope>
    <source>
        <strain evidence="1">CVir17-16-YZ6g</strain>
        <plasmid evidence="1">p17-15-vir-like</plasmid>
    </source>
</reference>
<sequence>MHFSHVLMGRSVAVFASFHGSLQPDRDHSYPSLSYCLPEQRFFQRLTASDGRVHGHYLPGHACSLSLQPWRMKRQP</sequence>
<dbReference type="EMBL" id="MN956836">
    <property type="protein sequence ID" value="QTX14266.1"/>
    <property type="molecule type" value="Genomic_DNA"/>
</dbReference>
<geneLocation type="plasmid" evidence="1">
    <name>p17-15-vir-like</name>
</geneLocation>
<evidence type="ECO:0000313" key="1">
    <source>
        <dbReference type="EMBL" id="QTX14266.1"/>
    </source>
</evidence>
<dbReference type="AlphaFoldDB" id="A0A8B0SST5"/>
<keyword evidence="1" id="KW-0614">Plasmid</keyword>
<protein>
    <submittedName>
        <fullName evidence="1">Uncharacterized protein</fullName>
    </submittedName>
</protein>